<dbReference type="PANTHER" id="PTHR43201:SF5">
    <property type="entry name" value="MEDIUM-CHAIN ACYL-COA LIGASE ACSF2, MITOCHONDRIAL"/>
    <property type="match status" value="1"/>
</dbReference>
<evidence type="ECO:0000259" key="3">
    <source>
        <dbReference type="Pfam" id="PF00501"/>
    </source>
</evidence>
<dbReference type="PANTHER" id="PTHR43201">
    <property type="entry name" value="ACYL-COA SYNTHETASE"/>
    <property type="match status" value="1"/>
</dbReference>
<dbReference type="PROSITE" id="PS00455">
    <property type="entry name" value="AMP_BINDING"/>
    <property type="match status" value="1"/>
</dbReference>
<keyword evidence="6" id="KW-1185">Reference proteome</keyword>
<dbReference type="AlphaFoldDB" id="A0A4R4ZDW8"/>
<accession>A0A4R4ZDW8</accession>
<reference evidence="5 6" key="1">
    <citation type="submission" date="2019-03" db="EMBL/GenBank/DDBJ databases">
        <title>Draft genome sequences of novel Actinobacteria.</title>
        <authorList>
            <person name="Sahin N."/>
            <person name="Ay H."/>
            <person name="Saygin H."/>
        </authorList>
    </citation>
    <scope>NUCLEOTIDE SEQUENCE [LARGE SCALE GENOMIC DNA]</scope>
    <source>
        <strain evidence="5 6">7K502</strain>
    </source>
</reference>
<dbReference type="GO" id="GO:0031956">
    <property type="term" value="F:medium-chain fatty acid-CoA ligase activity"/>
    <property type="evidence" value="ECO:0007669"/>
    <property type="project" value="TreeGrafter"/>
</dbReference>
<dbReference type="SUPFAM" id="SSF56801">
    <property type="entry name" value="Acetyl-CoA synthetase-like"/>
    <property type="match status" value="1"/>
</dbReference>
<gene>
    <name evidence="5" type="ORF">E1288_03990</name>
</gene>
<evidence type="ECO:0000256" key="1">
    <source>
        <dbReference type="ARBA" id="ARBA00006432"/>
    </source>
</evidence>
<dbReference type="InterPro" id="IPR020845">
    <property type="entry name" value="AMP-binding_CS"/>
</dbReference>
<dbReference type="Proteomes" id="UP000294947">
    <property type="component" value="Unassembled WGS sequence"/>
</dbReference>
<comment type="similarity">
    <text evidence="1">Belongs to the ATP-dependent AMP-binding enzyme family.</text>
</comment>
<feature type="domain" description="AMP-dependent synthetase/ligase" evidence="3">
    <location>
        <begin position="32"/>
        <end position="340"/>
    </location>
</feature>
<dbReference type="Gene3D" id="3.40.50.12780">
    <property type="entry name" value="N-terminal domain of ligase-like"/>
    <property type="match status" value="1"/>
</dbReference>
<dbReference type="InterPro" id="IPR045851">
    <property type="entry name" value="AMP-bd_C_sf"/>
</dbReference>
<proteinExistence type="inferred from homology"/>
<comment type="caution">
    <text evidence="5">The sequence shown here is derived from an EMBL/GenBank/DDBJ whole genome shotgun (WGS) entry which is preliminary data.</text>
</comment>
<dbReference type="InterPro" id="IPR042099">
    <property type="entry name" value="ANL_N_sf"/>
</dbReference>
<dbReference type="OrthoDB" id="9803968at2"/>
<evidence type="ECO:0000256" key="2">
    <source>
        <dbReference type="ARBA" id="ARBA00022598"/>
    </source>
</evidence>
<dbReference type="InterPro" id="IPR025110">
    <property type="entry name" value="AMP-bd_C"/>
</dbReference>
<evidence type="ECO:0000313" key="5">
    <source>
        <dbReference type="EMBL" id="TDD55694.1"/>
    </source>
</evidence>
<name>A0A4R4ZDW8_9PSEU</name>
<dbReference type="Gene3D" id="3.30.300.30">
    <property type="match status" value="1"/>
</dbReference>
<dbReference type="InterPro" id="IPR000873">
    <property type="entry name" value="AMP-dep_synth/lig_dom"/>
</dbReference>
<dbReference type="EMBL" id="SMKW01000003">
    <property type="protein sequence ID" value="TDD55694.1"/>
    <property type="molecule type" value="Genomic_DNA"/>
</dbReference>
<evidence type="ECO:0000259" key="4">
    <source>
        <dbReference type="Pfam" id="PF13193"/>
    </source>
</evidence>
<organism evidence="5 6">
    <name type="scientific">Saccharopolyspora elongata</name>
    <dbReference type="NCBI Taxonomy" id="2530387"/>
    <lineage>
        <taxon>Bacteria</taxon>
        <taxon>Bacillati</taxon>
        <taxon>Actinomycetota</taxon>
        <taxon>Actinomycetes</taxon>
        <taxon>Pseudonocardiales</taxon>
        <taxon>Pseudonocardiaceae</taxon>
        <taxon>Saccharopolyspora</taxon>
    </lineage>
</organism>
<dbReference type="GO" id="GO:0006631">
    <property type="term" value="P:fatty acid metabolic process"/>
    <property type="evidence" value="ECO:0007669"/>
    <property type="project" value="TreeGrafter"/>
</dbReference>
<protein>
    <submittedName>
        <fullName evidence="5">Long-chain fatty acid--CoA ligase</fullName>
    </submittedName>
</protein>
<dbReference type="Pfam" id="PF00501">
    <property type="entry name" value="AMP-binding"/>
    <property type="match status" value="1"/>
</dbReference>
<dbReference type="Pfam" id="PF13193">
    <property type="entry name" value="AMP-binding_C"/>
    <property type="match status" value="1"/>
</dbReference>
<evidence type="ECO:0000313" key="6">
    <source>
        <dbReference type="Proteomes" id="UP000294947"/>
    </source>
</evidence>
<keyword evidence="2 5" id="KW-0436">Ligase</keyword>
<feature type="domain" description="AMP-binding enzyme C-terminal" evidence="4">
    <location>
        <begin position="385"/>
        <end position="460"/>
    </location>
</feature>
<sequence>MRGDLCGAGAVTTLAELVAAAHRTFAARPAIGALTFGDLGAQARAAATALRWLGLRPGDRVLIALDNRPEVLALEHALWLGGFVRVAVSTRLHPAEIAAIADDCAAAAIVTELDVPGRRVIAPGAELFAGPADDFEPRHDPDELAALMYTSGSTGRPKGARVTSGAWVAMVEAMWQELPPIGPDDVVLHVAPMSHFSGSVGSAYTLAGAAAVPLTRFDAVEAVEAIERHRVTAVTLVPTMLERLAEVVDRPASLRAVVYGAAPISVPAMRRAQQAFGTVLYQFYGLSEALAPLTVLSAADHATGDPQVLSSIGRPVDSVELSIVDGEIAVRGPQIMPGYWGGEALWDGWFCTGDLGHLDAAGRVHLAGRRSELIVTGGFNVHPAEVEQAIAALDGVAEVAVLGVPDARWGEAVSAAVVRRPGSEVSEEDVRRACARRLAGYKKPRRVVFLPELPQTSTGKPDRKRLRAAFS</sequence>